<dbReference type="InterPro" id="IPR036259">
    <property type="entry name" value="MFS_trans_sf"/>
</dbReference>
<feature type="transmembrane region" description="Helical" evidence="8">
    <location>
        <begin position="106"/>
        <end position="128"/>
    </location>
</feature>
<dbReference type="NCBIfam" id="TIGR00711">
    <property type="entry name" value="efflux_EmrB"/>
    <property type="match status" value="1"/>
</dbReference>
<dbReference type="RefSeq" id="WP_066137705.1">
    <property type="nucleotide sequence ID" value="NZ_CBCSGM010000001.1"/>
</dbReference>
<dbReference type="GO" id="GO:0005886">
    <property type="term" value="C:plasma membrane"/>
    <property type="evidence" value="ECO:0007669"/>
    <property type="project" value="UniProtKB-SubCell"/>
</dbReference>
<dbReference type="GO" id="GO:0022857">
    <property type="term" value="F:transmembrane transporter activity"/>
    <property type="evidence" value="ECO:0007669"/>
    <property type="project" value="InterPro"/>
</dbReference>
<dbReference type="Pfam" id="PF07690">
    <property type="entry name" value="MFS_1"/>
    <property type="match status" value="1"/>
</dbReference>
<dbReference type="InterPro" id="IPR011701">
    <property type="entry name" value="MFS"/>
</dbReference>
<dbReference type="SUPFAM" id="SSF103473">
    <property type="entry name" value="MFS general substrate transporter"/>
    <property type="match status" value="2"/>
</dbReference>
<sequence>MAEKPKVNEKAFWSIIFAVFFGNFLAVMNTSTVNVAIPSLMEQFSAELPRAQWTVTGFMLAAGAAAPSAGWFGTRFGYKKVYIGALCGFFVFSLACIFSWTVEVLIVSRMLQGVCSGILMPTTMTLIYQSIDKSRQAYGLSLWSLSAVLAPAIGPVLAGFLIDLFDWRALFYLNLPIAIAAIVAAVKFLPITVKGSKTPFDFPGLLFSFGGSILLLTAFAEAGSWGWLDWKTLFTISAGILLLCLFIRRELKVEFPLLNFTVLSHRRFTYSLFLNAVLSIGLYAGAFLVPIFLQTSLQLGAFETGMIMMPGAFMMAIITPVTGKLYDKIGPVRLIVSGISIMIIGTYMMGNLSIETTALYIIIWTSIRYIGIALCNMPITNAGMSSIPLDITGYASALNNWTRQCIASLSIALFSALLAFRSSSYIQTGDNASAASALAAGDVFLYSLIPLILALPISFMLRDKNDRG</sequence>
<dbReference type="InterPro" id="IPR004638">
    <property type="entry name" value="EmrB-like"/>
</dbReference>
<dbReference type="AlphaFoldDB" id="A0A2X4VWS7"/>
<evidence type="ECO:0000256" key="5">
    <source>
        <dbReference type="ARBA" id="ARBA00022692"/>
    </source>
</evidence>
<dbReference type="PROSITE" id="PS50850">
    <property type="entry name" value="MFS"/>
    <property type="match status" value="1"/>
</dbReference>
<protein>
    <submittedName>
        <fullName evidence="10">EmrB/QacA subfamily drug resistance transporter</fullName>
    </submittedName>
</protein>
<keyword evidence="4" id="KW-1003">Cell membrane</keyword>
<feature type="transmembrane region" description="Helical" evidence="8">
    <location>
        <begin position="12"/>
        <end position="31"/>
    </location>
</feature>
<reference evidence="10 11" key="1">
    <citation type="submission" date="2018-06" db="EMBL/GenBank/DDBJ databases">
        <authorList>
            <consortium name="Pathogen Informatics"/>
            <person name="Doyle S."/>
        </authorList>
    </citation>
    <scope>NUCLEOTIDE SEQUENCE [LARGE SCALE GENOMIC DNA]</scope>
    <source>
        <strain evidence="10 11">NCTC4824</strain>
    </source>
</reference>
<dbReference type="KEGG" id="blen:NCTC4824_01897"/>
<feature type="transmembrane region" description="Helical" evidence="8">
    <location>
        <begin position="232"/>
        <end position="251"/>
    </location>
</feature>
<evidence type="ECO:0000313" key="11">
    <source>
        <dbReference type="Proteomes" id="UP000249134"/>
    </source>
</evidence>
<evidence type="ECO:0000259" key="9">
    <source>
        <dbReference type="PROSITE" id="PS50850"/>
    </source>
</evidence>
<evidence type="ECO:0000256" key="4">
    <source>
        <dbReference type="ARBA" id="ARBA00022475"/>
    </source>
</evidence>
<name>A0A2X4VWS7_LEDLE</name>
<feature type="transmembrane region" description="Helical" evidence="8">
    <location>
        <begin position="51"/>
        <end position="74"/>
    </location>
</feature>
<gene>
    <name evidence="10" type="primary">emrB</name>
    <name evidence="10" type="ORF">NCTC4824_01897</name>
</gene>
<feature type="transmembrane region" description="Helical" evidence="8">
    <location>
        <begin position="202"/>
        <end position="220"/>
    </location>
</feature>
<keyword evidence="11" id="KW-1185">Reference proteome</keyword>
<evidence type="ECO:0000256" key="3">
    <source>
        <dbReference type="ARBA" id="ARBA00022448"/>
    </source>
</evidence>
<organism evidence="10 11">
    <name type="scientific">Lederbergia lenta</name>
    <name type="common">Bacillus lentus</name>
    <dbReference type="NCBI Taxonomy" id="1467"/>
    <lineage>
        <taxon>Bacteria</taxon>
        <taxon>Bacillati</taxon>
        <taxon>Bacillota</taxon>
        <taxon>Bacilli</taxon>
        <taxon>Bacillales</taxon>
        <taxon>Bacillaceae</taxon>
        <taxon>Lederbergia</taxon>
    </lineage>
</organism>
<keyword evidence="3" id="KW-0813">Transport</keyword>
<dbReference type="Gene3D" id="1.20.1250.20">
    <property type="entry name" value="MFS general substrate transporter like domains"/>
    <property type="match status" value="1"/>
</dbReference>
<keyword evidence="6 8" id="KW-1133">Transmembrane helix</keyword>
<dbReference type="EMBL" id="LS483476">
    <property type="protein sequence ID" value="SQI56496.1"/>
    <property type="molecule type" value="Genomic_DNA"/>
</dbReference>
<dbReference type="PANTHER" id="PTHR42718">
    <property type="entry name" value="MAJOR FACILITATOR SUPERFAMILY MULTIDRUG TRANSPORTER MFSC"/>
    <property type="match status" value="1"/>
</dbReference>
<evidence type="ECO:0000313" key="10">
    <source>
        <dbReference type="EMBL" id="SQI56496.1"/>
    </source>
</evidence>
<dbReference type="STRING" id="1348624.GCA_001591545_00967"/>
<keyword evidence="5 8" id="KW-0812">Transmembrane</keyword>
<evidence type="ECO:0000256" key="7">
    <source>
        <dbReference type="ARBA" id="ARBA00023136"/>
    </source>
</evidence>
<dbReference type="InterPro" id="IPR020846">
    <property type="entry name" value="MFS_dom"/>
</dbReference>
<evidence type="ECO:0000256" key="8">
    <source>
        <dbReference type="SAM" id="Phobius"/>
    </source>
</evidence>
<feature type="transmembrane region" description="Helical" evidence="8">
    <location>
        <begin position="443"/>
        <end position="461"/>
    </location>
</feature>
<feature type="transmembrane region" description="Helical" evidence="8">
    <location>
        <begin position="171"/>
        <end position="190"/>
    </location>
</feature>
<proteinExistence type="inferred from homology"/>
<dbReference type="Proteomes" id="UP000249134">
    <property type="component" value="Chromosome 1"/>
</dbReference>
<feature type="transmembrane region" description="Helical" evidence="8">
    <location>
        <begin position="330"/>
        <end position="349"/>
    </location>
</feature>
<dbReference type="PANTHER" id="PTHR42718:SF9">
    <property type="entry name" value="MAJOR FACILITATOR SUPERFAMILY MULTIDRUG TRANSPORTER MFSC"/>
    <property type="match status" value="1"/>
</dbReference>
<feature type="transmembrane region" description="Helical" evidence="8">
    <location>
        <begin position="361"/>
        <end position="384"/>
    </location>
</feature>
<evidence type="ECO:0000256" key="2">
    <source>
        <dbReference type="ARBA" id="ARBA00008537"/>
    </source>
</evidence>
<feature type="transmembrane region" description="Helical" evidence="8">
    <location>
        <begin position="405"/>
        <end position="423"/>
    </location>
</feature>
<evidence type="ECO:0000256" key="6">
    <source>
        <dbReference type="ARBA" id="ARBA00022989"/>
    </source>
</evidence>
<comment type="similarity">
    <text evidence="2">Belongs to the major facilitator superfamily. EmrB family.</text>
</comment>
<dbReference type="Gene3D" id="1.20.1720.10">
    <property type="entry name" value="Multidrug resistance protein D"/>
    <property type="match status" value="1"/>
</dbReference>
<feature type="transmembrane region" description="Helical" evidence="8">
    <location>
        <begin position="81"/>
        <end position="100"/>
    </location>
</feature>
<keyword evidence="7 8" id="KW-0472">Membrane</keyword>
<comment type="subcellular location">
    <subcellularLocation>
        <location evidence="1">Cell membrane</location>
        <topology evidence="1">Multi-pass membrane protein</topology>
    </subcellularLocation>
</comment>
<feature type="domain" description="Major facilitator superfamily (MFS) profile" evidence="9">
    <location>
        <begin position="15"/>
        <end position="466"/>
    </location>
</feature>
<feature type="transmembrane region" description="Helical" evidence="8">
    <location>
        <begin position="299"/>
        <end position="318"/>
    </location>
</feature>
<accession>A0A2X4VWS7</accession>
<evidence type="ECO:0000256" key="1">
    <source>
        <dbReference type="ARBA" id="ARBA00004651"/>
    </source>
</evidence>
<feature type="transmembrane region" description="Helical" evidence="8">
    <location>
        <begin position="140"/>
        <end position="165"/>
    </location>
</feature>
<feature type="transmembrane region" description="Helical" evidence="8">
    <location>
        <begin position="272"/>
        <end position="293"/>
    </location>
</feature>